<dbReference type="InterPro" id="IPR050922">
    <property type="entry name" value="LytR/CpsA/Psr_CW_biosynth"/>
</dbReference>
<accession>N1V6C2</accession>
<proteinExistence type="inferred from homology"/>
<gene>
    <name evidence="6" type="ORF">D477_003483</name>
</gene>
<keyword evidence="7" id="KW-1185">Reference proteome</keyword>
<evidence type="ECO:0000256" key="2">
    <source>
        <dbReference type="SAM" id="MobiDB-lite"/>
    </source>
</evidence>
<dbReference type="AlphaFoldDB" id="N1V6C2"/>
<dbReference type="Pfam" id="PF13399">
    <property type="entry name" value="LytR_C"/>
    <property type="match status" value="1"/>
</dbReference>
<evidence type="ECO:0000256" key="1">
    <source>
        <dbReference type="ARBA" id="ARBA00006068"/>
    </source>
</evidence>
<feature type="region of interest" description="Disordered" evidence="2">
    <location>
        <begin position="1"/>
        <end position="37"/>
    </location>
</feature>
<feature type="transmembrane region" description="Helical" evidence="3">
    <location>
        <begin position="47"/>
        <end position="68"/>
    </location>
</feature>
<comment type="similarity">
    <text evidence="1">Belongs to the LytR/CpsA/Psr (LCP) family.</text>
</comment>
<feature type="compositionally biased region" description="Low complexity" evidence="2">
    <location>
        <begin position="384"/>
        <end position="393"/>
    </location>
</feature>
<keyword evidence="3" id="KW-0472">Membrane</keyword>
<dbReference type="OrthoDB" id="9782542at2"/>
<dbReference type="RefSeq" id="WP_005267301.1">
    <property type="nucleotide sequence ID" value="NZ_ANPE02000069.1"/>
</dbReference>
<sequence length="523" mass="55000">MGRRGSSSDDPLHHEGGIPAPPVRAGETHPVRHSTARHLRKGKRFTWLKVVSAVLACALVAGLGVIVVKVVGLRSSLTTEPLNLGTEAQGLPVDLSTDPVQILILGTDSRANTGGAYGRDPSSDGKGNSDVMMLMNLSADRERVTVVSLPRDLLTDIPACEDPQTGAIYPAQQFAQLNTALSYGGPGCTVAAINQLTGMEIDHFMMADFNAVKELSTVIGGVEVCVNEPIHDTYSNLELPAGVSEIQGEQALAFLRTRHAFGDGGDRGRIRAQQSFLSSMARKITSEGTLTNVPRLYNIADAIARNLTVDEGLAEITKLLALADRIKNVDLGKVAFVSLPTSLYEPNPNRLVMDEVEGEKLFSILRADGDVTAADEDEEPASPAPSDGPSSPAAPEPEEPAFDPSAQPVEVVNASGTDGRSSEIAEQLQTLGYLLATGTESLETSPATQIFYSAGFEDVANELAEELNVPKASVLSSERNHGVTISMGADFATGTQLEATGGVGGNLRGQTADQVTCQGSGGF</sequence>
<dbReference type="NCBIfam" id="TIGR00350">
    <property type="entry name" value="lytR_cpsA_psr"/>
    <property type="match status" value="1"/>
</dbReference>
<dbReference type="EMBL" id="ANPE02000069">
    <property type="protein sequence ID" value="EMY35569.1"/>
    <property type="molecule type" value="Genomic_DNA"/>
</dbReference>
<feature type="domain" description="LytR/CpsA/Psr regulator C-terminal" evidence="5">
    <location>
        <begin position="408"/>
        <end position="491"/>
    </location>
</feature>
<dbReference type="Pfam" id="PF03816">
    <property type="entry name" value="LytR_cpsA_psr"/>
    <property type="match status" value="1"/>
</dbReference>
<feature type="domain" description="Cell envelope-related transcriptional attenuator" evidence="4">
    <location>
        <begin position="128"/>
        <end position="285"/>
    </location>
</feature>
<comment type="caution">
    <text evidence="6">The sequence shown here is derived from an EMBL/GenBank/DDBJ whole genome shotgun (WGS) entry which is preliminary data.</text>
</comment>
<evidence type="ECO:0000313" key="6">
    <source>
        <dbReference type="EMBL" id="EMY35569.1"/>
    </source>
</evidence>
<keyword evidence="3" id="KW-0812">Transmembrane</keyword>
<dbReference type="PANTHER" id="PTHR33392">
    <property type="entry name" value="POLYISOPRENYL-TEICHOIC ACID--PEPTIDOGLYCAN TEICHOIC ACID TRANSFERASE TAGU"/>
    <property type="match status" value="1"/>
</dbReference>
<dbReference type="InterPro" id="IPR004474">
    <property type="entry name" value="LytR_CpsA_psr"/>
</dbReference>
<feature type="compositionally biased region" description="Basic and acidic residues" evidence="2">
    <location>
        <begin position="1"/>
        <end position="16"/>
    </location>
</feature>
<name>N1V6C2_9MICC</name>
<dbReference type="PANTHER" id="PTHR33392:SF6">
    <property type="entry name" value="POLYISOPRENYL-TEICHOIC ACID--PEPTIDOGLYCAN TEICHOIC ACID TRANSFERASE TAGU"/>
    <property type="match status" value="1"/>
</dbReference>
<evidence type="ECO:0000256" key="3">
    <source>
        <dbReference type="SAM" id="Phobius"/>
    </source>
</evidence>
<reference evidence="6 7" key="1">
    <citation type="journal article" date="2013" name="Genome Announc.">
        <title>Draft Genome Sequence of Arthrobacter crystallopoietes Strain BAB-32, Revealing Genes for Bioremediation.</title>
        <authorList>
            <person name="Joshi M.N."/>
            <person name="Pandit A.S."/>
            <person name="Sharma A."/>
            <person name="Pandya R.V."/>
            <person name="Desai S.M."/>
            <person name="Saxena A.K."/>
            <person name="Bagatharia S.B."/>
        </authorList>
    </citation>
    <scope>NUCLEOTIDE SEQUENCE [LARGE SCALE GENOMIC DNA]</scope>
    <source>
        <strain evidence="6 7">BAB-32</strain>
    </source>
</reference>
<dbReference type="Gene3D" id="3.40.630.190">
    <property type="entry name" value="LCP protein"/>
    <property type="match status" value="1"/>
</dbReference>
<dbReference type="InterPro" id="IPR027381">
    <property type="entry name" value="LytR/CpsA/Psr_C"/>
</dbReference>
<evidence type="ECO:0000259" key="5">
    <source>
        <dbReference type="Pfam" id="PF13399"/>
    </source>
</evidence>
<keyword evidence="3" id="KW-1133">Transmembrane helix</keyword>
<evidence type="ECO:0000259" key="4">
    <source>
        <dbReference type="Pfam" id="PF03816"/>
    </source>
</evidence>
<dbReference type="Gene3D" id="3.30.70.2390">
    <property type="match status" value="1"/>
</dbReference>
<evidence type="ECO:0000313" key="7">
    <source>
        <dbReference type="Proteomes" id="UP000010729"/>
    </source>
</evidence>
<dbReference type="Proteomes" id="UP000010729">
    <property type="component" value="Unassembled WGS sequence"/>
</dbReference>
<protein>
    <submittedName>
        <fullName evidence="6">LytR family transcriptional regulator</fullName>
    </submittedName>
</protein>
<organism evidence="6 7">
    <name type="scientific">Arthrobacter crystallopoietes BAB-32</name>
    <dbReference type="NCBI Taxonomy" id="1246476"/>
    <lineage>
        <taxon>Bacteria</taxon>
        <taxon>Bacillati</taxon>
        <taxon>Actinomycetota</taxon>
        <taxon>Actinomycetes</taxon>
        <taxon>Micrococcales</taxon>
        <taxon>Micrococcaceae</taxon>
        <taxon>Crystallibacter</taxon>
    </lineage>
</organism>
<feature type="region of interest" description="Disordered" evidence="2">
    <location>
        <begin position="372"/>
        <end position="407"/>
    </location>
</feature>